<dbReference type="AlphaFoldDB" id="A0AAI8YX52"/>
<dbReference type="Gene3D" id="3.60.130.10">
    <property type="entry name" value="Clavaminate synthase-like"/>
    <property type="match status" value="1"/>
</dbReference>
<evidence type="ECO:0000313" key="3">
    <source>
        <dbReference type="EMBL" id="CAK3972351.1"/>
    </source>
</evidence>
<keyword evidence="4" id="KW-1185">Reference proteome</keyword>
<dbReference type="GO" id="GO:0016491">
    <property type="term" value="F:oxidoreductase activity"/>
    <property type="evidence" value="ECO:0007669"/>
    <property type="project" value="UniProtKB-KW"/>
</dbReference>
<dbReference type="FunFam" id="3.60.130.10:FF:000011">
    <property type="entry name" value="Taurine catabolism dioxygenase TauD"/>
    <property type="match status" value="1"/>
</dbReference>
<organism evidence="3 4">
    <name type="scientific">Lecanosticta acicola</name>
    <dbReference type="NCBI Taxonomy" id="111012"/>
    <lineage>
        <taxon>Eukaryota</taxon>
        <taxon>Fungi</taxon>
        <taxon>Dikarya</taxon>
        <taxon>Ascomycota</taxon>
        <taxon>Pezizomycotina</taxon>
        <taxon>Dothideomycetes</taxon>
        <taxon>Dothideomycetidae</taxon>
        <taxon>Mycosphaerellales</taxon>
        <taxon>Mycosphaerellaceae</taxon>
        <taxon>Lecanosticta</taxon>
    </lineage>
</organism>
<dbReference type="Proteomes" id="UP001296104">
    <property type="component" value="Unassembled WGS sequence"/>
</dbReference>
<sequence>MASAQVLRPGPVGQPDIDYAPNLDKYLARVQQRQQSEDLEKSLPDGFPSRLHSDLVWTGEDIAEKYDWTYVLNDAELQEIEAALKHFKSLNKPVSYIDQETFPLPNLHAALRGISHQVHNGRGFKVLRGLPVDKHNREENVMIYVGVSAHIASIRGRQDHQFEGKPADVILNHIKDMTKTVEASKIGAPAYTTDKQVFHTDAGDLIALFCLETAAEGGQSKLSSSWAVYNELARSRPDLIRTLAEPWASENFGGQGPQYSLRPLLHYAPETSTAPERMIIQYARRTFTGYWGLPRSSNIPPITEAQAEALDALHFLAEKNAVSLDFRKGDIQFVNNLSIFHARDAFTDTPEQQRHLIRLWLRDPENAWKTPAALEARWDHVYSGVEPEKSVFPLEPRIRSSSAGK</sequence>
<dbReference type="PANTHER" id="PTHR10696">
    <property type="entry name" value="GAMMA-BUTYROBETAINE HYDROXYLASE-RELATED"/>
    <property type="match status" value="1"/>
</dbReference>
<feature type="domain" description="TauD/TfdA-like" evidence="2">
    <location>
        <begin position="93"/>
        <end position="360"/>
    </location>
</feature>
<dbReference type="EMBL" id="CAVMBE010000018">
    <property type="protein sequence ID" value="CAK3972351.1"/>
    <property type="molecule type" value="Genomic_DNA"/>
</dbReference>
<reference evidence="3" key="1">
    <citation type="submission" date="2023-11" db="EMBL/GenBank/DDBJ databases">
        <authorList>
            <person name="Alioto T."/>
            <person name="Alioto T."/>
            <person name="Gomez Garrido J."/>
        </authorList>
    </citation>
    <scope>NUCLEOTIDE SEQUENCE</scope>
</reference>
<comment type="caution">
    <text evidence="3">The sequence shown here is derived from an EMBL/GenBank/DDBJ whole genome shotgun (WGS) entry which is preliminary data.</text>
</comment>
<dbReference type="InterPro" id="IPR003819">
    <property type="entry name" value="TauD/TfdA-like"/>
</dbReference>
<name>A0AAI8YX52_9PEZI</name>
<dbReference type="Pfam" id="PF02668">
    <property type="entry name" value="TauD"/>
    <property type="match status" value="1"/>
</dbReference>
<dbReference type="SUPFAM" id="SSF51197">
    <property type="entry name" value="Clavaminate synthase-like"/>
    <property type="match status" value="1"/>
</dbReference>
<dbReference type="InterPro" id="IPR042098">
    <property type="entry name" value="TauD-like_sf"/>
</dbReference>
<protein>
    <submittedName>
        <fullName evidence="3">Taurine hydroxylase SAT17</fullName>
    </submittedName>
</protein>
<evidence type="ECO:0000259" key="2">
    <source>
        <dbReference type="Pfam" id="PF02668"/>
    </source>
</evidence>
<evidence type="ECO:0000313" key="4">
    <source>
        <dbReference type="Proteomes" id="UP001296104"/>
    </source>
</evidence>
<accession>A0AAI8YX52</accession>
<proteinExistence type="predicted"/>
<evidence type="ECO:0000256" key="1">
    <source>
        <dbReference type="ARBA" id="ARBA00023002"/>
    </source>
</evidence>
<dbReference type="InterPro" id="IPR050411">
    <property type="entry name" value="AlphaKG_dependent_hydroxylases"/>
</dbReference>
<keyword evidence="1" id="KW-0560">Oxidoreductase</keyword>
<dbReference type="PANTHER" id="PTHR10696:SF54">
    <property type="entry name" value="FAMILY OXIDOREDUCTASE, PUTATIVE (AFU_ORTHOLOGUE AFUA_4G13850)-RELATED"/>
    <property type="match status" value="1"/>
</dbReference>
<gene>
    <name evidence="3" type="ORF">LECACI_7A003612</name>
</gene>